<comment type="similarity">
    <text evidence="1">Belongs to the ABC transporter superfamily. Ycf16 family.</text>
</comment>
<evidence type="ECO:0000256" key="1">
    <source>
        <dbReference type="ARBA" id="ARBA00006216"/>
    </source>
</evidence>
<keyword evidence="3" id="KW-0067">ATP-binding</keyword>
<dbReference type="GO" id="GO:0016887">
    <property type="term" value="F:ATP hydrolysis activity"/>
    <property type="evidence" value="ECO:0007669"/>
    <property type="project" value="InterPro"/>
</dbReference>
<keyword evidence="2" id="KW-0547">Nucleotide-binding</keyword>
<evidence type="ECO:0000313" key="5">
    <source>
        <dbReference type="EMBL" id="PIR94781.1"/>
    </source>
</evidence>
<dbReference type="AlphaFoldDB" id="A0A2H0V6V9"/>
<dbReference type="PANTHER" id="PTHR43204">
    <property type="entry name" value="ABC TRANSPORTER I FAMILY MEMBER 6, CHLOROPLASTIC"/>
    <property type="match status" value="1"/>
</dbReference>
<dbReference type="PANTHER" id="PTHR43204:SF1">
    <property type="entry name" value="ABC TRANSPORTER I FAMILY MEMBER 6, CHLOROPLASTIC"/>
    <property type="match status" value="1"/>
</dbReference>
<organism evidence="5 6">
    <name type="scientific">Candidatus Falkowbacteria bacterium CG10_big_fil_rev_8_21_14_0_10_37_6</name>
    <dbReference type="NCBI Taxonomy" id="1974563"/>
    <lineage>
        <taxon>Bacteria</taxon>
        <taxon>Candidatus Falkowiibacteriota</taxon>
    </lineage>
</organism>
<dbReference type="CDD" id="cd03217">
    <property type="entry name" value="ABC_FeS_Assembly"/>
    <property type="match status" value="1"/>
</dbReference>
<proteinExistence type="inferred from homology"/>
<protein>
    <submittedName>
        <fullName evidence="5">Fe-S cluster assembly ATPase SufC</fullName>
    </submittedName>
</protein>
<evidence type="ECO:0000256" key="2">
    <source>
        <dbReference type="ARBA" id="ARBA00022741"/>
    </source>
</evidence>
<name>A0A2H0V6V9_9BACT</name>
<dbReference type="GO" id="GO:0005524">
    <property type="term" value="F:ATP binding"/>
    <property type="evidence" value="ECO:0007669"/>
    <property type="project" value="UniProtKB-KW"/>
</dbReference>
<dbReference type="SUPFAM" id="SSF52540">
    <property type="entry name" value="P-loop containing nucleoside triphosphate hydrolases"/>
    <property type="match status" value="1"/>
</dbReference>
<evidence type="ECO:0000313" key="6">
    <source>
        <dbReference type="Proteomes" id="UP000228614"/>
    </source>
</evidence>
<comment type="caution">
    <text evidence="5">The sequence shown here is derived from an EMBL/GenBank/DDBJ whole genome shotgun (WGS) entry which is preliminary data.</text>
</comment>
<dbReference type="Pfam" id="PF00005">
    <property type="entry name" value="ABC_tran"/>
    <property type="match status" value="1"/>
</dbReference>
<dbReference type="PROSITE" id="PS50893">
    <property type="entry name" value="ABC_TRANSPORTER_2"/>
    <property type="match status" value="1"/>
</dbReference>
<dbReference type="EMBL" id="PFAN01000116">
    <property type="protein sequence ID" value="PIR94781.1"/>
    <property type="molecule type" value="Genomic_DNA"/>
</dbReference>
<dbReference type="SMART" id="SM00382">
    <property type="entry name" value="AAA"/>
    <property type="match status" value="1"/>
</dbReference>
<dbReference type="InterPro" id="IPR003439">
    <property type="entry name" value="ABC_transporter-like_ATP-bd"/>
</dbReference>
<dbReference type="Proteomes" id="UP000228614">
    <property type="component" value="Unassembled WGS sequence"/>
</dbReference>
<sequence length="247" mass="27743">MLEIKNLLVKTKNRQILNGVSFAIKKGEVHVIMGPNGSGKSTLANILMGNPNYEIIGGSIIFDKKNIKNLDAQKRAVLGMFMAFQYPREIAGVQLDRFLYMCYGSVMKAREKTKENLSVFDFNKRLEVQAKALKMNPAFLQRSLNVGFSGGEKKKAEMLQLAILEPKFVILDETDSGLDVDALKIVGKAVNDYKDKNNSILIITHYNRVLDYIRPDKVHIMVDGKIVKSGGKELIKKIEKEGFGKFI</sequence>
<reference evidence="6" key="1">
    <citation type="submission" date="2017-09" db="EMBL/GenBank/DDBJ databases">
        <title>Depth-based differentiation of microbial function through sediment-hosted aquifers and enrichment of novel symbionts in the deep terrestrial subsurface.</title>
        <authorList>
            <person name="Probst A.J."/>
            <person name="Ladd B."/>
            <person name="Jarett J.K."/>
            <person name="Geller-Mcgrath D.E."/>
            <person name="Sieber C.M.K."/>
            <person name="Emerson J.B."/>
            <person name="Anantharaman K."/>
            <person name="Thomas B.C."/>
            <person name="Malmstrom R."/>
            <person name="Stieglmeier M."/>
            <person name="Klingl A."/>
            <person name="Woyke T."/>
            <person name="Ryan C.M."/>
            <person name="Banfield J.F."/>
        </authorList>
    </citation>
    <scope>NUCLEOTIDE SEQUENCE [LARGE SCALE GENOMIC DNA]</scope>
</reference>
<feature type="domain" description="ABC transporter" evidence="4">
    <location>
        <begin position="2"/>
        <end position="247"/>
    </location>
</feature>
<dbReference type="InterPro" id="IPR017871">
    <property type="entry name" value="ABC_transporter-like_CS"/>
</dbReference>
<dbReference type="NCBIfam" id="TIGR01978">
    <property type="entry name" value="sufC"/>
    <property type="match status" value="1"/>
</dbReference>
<accession>A0A2H0V6V9</accession>
<evidence type="ECO:0000256" key="3">
    <source>
        <dbReference type="ARBA" id="ARBA00022840"/>
    </source>
</evidence>
<dbReference type="InterPro" id="IPR027417">
    <property type="entry name" value="P-loop_NTPase"/>
</dbReference>
<dbReference type="PROSITE" id="PS00211">
    <property type="entry name" value="ABC_TRANSPORTER_1"/>
    <property type="match status" value="1"/>
</dbReference>
<gene>
    <name evidence="5" type="primary">sufC</name>
    <name evidence="5" type="ORF">COT95_02315</name>
</gene>
<evidence type="ECO:0000259" key="4">
    <source>
        <dbReference type="PROSITE" id="PS50893"/>
    </source>
</evidence>
<dbReference type="InterPro" id="IPR003593">
    <property type="entry name" value="AAA+_ATPase"/>
</dbReference>
<dbReference type="Gene3D" id="3.40.50.300">
    <property type="entry name" value="P-loop containing nucleotide triphosphate hydrolases"/>
    <property type="match status" value="1"/>
</dbReference>
<dbReference type="InterPro" id="IPR010230">
    <property type="entry name" value="FeS-cluster_ATPase_SufC"/>
</dbReference>